<feature type="compositionally biased region" description="Gly residues" evidence="2">
    <location>
        <begin position="31"/>
        <end position="45"/>
    </location>
</feature>
<evidence type="ECO:0000259" key="4">
    <source>
        <dbReference type="Pfam" id="PF24481"/>
    </source>
</evidence>
<evidence type="ECO:0000256" key="2">
    <source>
        <dbReference type="SAM" id="MobiDB-lite"/>
    </source>
</evidence>
<evidence type="ECO:0000259" key="3">
    <source>
        <dbReference type="Pfam" id="PF02591"/>
    </source>
</evidence>
<dbReference type="RefSeq" id="WP_284589651.1">
    <property type="nucleotide sequence ID" value="NZ_JASNVP010000004.1"/>
</dbReference>
<dbReference type="Gene3D" id="1.10.287.1490">
    <property type="match status" value="1"/>
</dbReference>
<dbReference type="Pfam" id="PF02591">
    <property type="entry name" value="Zn_ribbon_9"/>
    <property type="match status" value="1"/>
</dbReference>
<dbReference type="InterPro" id="IPR056003">
    <property type="entry name" value="CT398_CC_hairpin"/>
</dbReference>
<dbReference type="Proteomes" id="UP001226160">
    <property type="component" value="Unassembled WGS sequence"/>
</dbReference>
<sequence>MKLAPKQQQRLLELANLERAQASAANPGAGSATGGGAATGAGAGSGAANKSVTPERAEADKAAATLKRARDAAAAAQMAVDDMEAEILRIQQDERKLKRRNIDNKKQLATEQDPEIRKDLEHDKYTTKSRIADLMSELQEAHNEIHALRQNRNVHAAKVDQAKSELEAAERAADAADAVKTEEPDPAENITKLRAELQEQAPEALAAYDDVRGENGVGVARFTGRGCGGCYIQLPPADQSAVRGAKPEVMPECPDCGTYLVRGQAD</sequence>
<keyword evidence="1" id="KW-0175">Coiled coil</keyword>
<dbReference type="SUPFAM" id="SSF55060">
    <property type="entry name" value="GHMP Kinase, C-terminal domain"/>
    <property type="match status" value="1"/>
</dbReference>
<evidence type="ECO:0000313" key="6">
    <source>
        <dbReference type="Proteomes" id="UP001226160"/>
    </source>
</evidence>
<organism evidence="5 6">
    <name type="scientific">Corynebacterium propinquum</name>
    <dbReference type="NCBI Taxonomy" id="43769"/>
    <lineage>
        <taxon>Bacteria</taxon>
        <taxon>Bacillati</taxon>
        <taxon>Actinomycetota</taxon>
        <taxon>Actinomycetes</taxon>
        <taxon>Mycobacteriales</taxon>
        <taxon>Corynebacteriaceae</taxon>
        <taxon>Corynebacterium</taxon>
    </lineage>
</organism>
<proteinExistence type="predicted"/>
<comment type="caution">
    <text evidence="5">The sequence shown here is derived from an EMBL/GenBank/DDBJ whole genome shotgun (WGS) entry which is preliminary data.</text>
</comment>
<feature type="region of interest" description="Disordered" evidence="2">
    <location>
        <begin position="22"/>
        <end position="64"/>
    </location>
</feature>
<feature type="domain" description="C4-type zinc ribbon" evidence="3">
    <location>
        <begin position="227"/>
        <end position="260"/>
    </location>
</feature>
<feature type="coiled-coil region" evidence="1">
    <location>
        <begin position="131"/>
        <end position="179"/>
    </location>
</feature>
<feature type="domain" description="CT398-like coiled coil hairpin" evidence="4">
    <location>
        <begin position="51"/>
        <end position="215"/>
    </location>
</feature>
<accession>A0AAP4BVB8</accession>
<evidence type="ECO:0000256" key="1">
    <source>
        <dbReference type="SAM" id="Coils"/>
    </source>
</evidence>
<dbReference type="InterPro" id="IPR036554">
    <property type="entry name" value="GHMP_kinase_C_sf"/>
</dbReference>
<name>A0AAP4BVB8_9CORY</name>
<dbReference type="EMBL" id="JASNVP010000004">
    <property type="protein sequence ID" value="MDK4325999.1"/>
    <property type="molecule type" value="Genomic_DNA"/>
</dbReference>
<gene>
    <name evidence="5" type="ORF">QPX54_05640</name>
</gene>
<evidence type="ECO:0000313" key="5">
    <source>
        <dbReference type="EMBL" id="MDK4325999.1"/>
    </source>
</evidence>
<dbReference type="AlphaFoldDB" id="A0AAP4BVB8"/>
<protein>
    <submittedName>
        <fullName evidence="5">C4-type zinc ribbon domain-containing protein</fullName>
    </submittedName>
</protein>
<dbReference type="Pfam" id="PF24481">
    <property type="entry name" value="CT398_CC"/>
    <property type="match status" value="1"/>
</dbReference>
<feature type="region of interest" description="Disordered" evidence="2">
    <location>
        <begin position="94"/>
        <end position="124"/>
    </location>
</feature>
<dbReference type="InterPro" id="IPR003743">
    <property type="entry name" value="Zf-RING_7"/>
</dbReference>
<reference evidence="5" key="1">
    <citation type="submission" date="2023-05" db="EMBL/GenBank/DDBJ databases">
        <title>Metabolic capabilities are highly conserved among human nasal-associated Corynebacterium species in pangenomic analyses.</title>
        <authorList>
            <person name="Tran T.H."/>
            <person name="Roberts A.Q."/>
            <person name="Escapa I.F."/>
            <person name="Gao W."/>
            <person name="Conlan S."/>
            <person name="Kong H."/>
            <person name="Segre J.A."/>
            <person name="Kelly M.S."/>
            <person name="Lemon K.P."/>
        </authorList>
    </citation>
    <scope>NUCLEOTIDE SEQUENCE</scope>
    <source>
        <strain evidence="5">KPL2654</strain>
    </source>
</reference>